<dbReference type="InterPro" id="IPR051458">
    <property type="entry name" value="Cyt/Met_Dipeptidase"/>
</dbReference>
<dbReference type="Proteomes" id="UP000469185">
    <property type="component" value="Unassembled WGS sequence"/>
</dbReference>
<sequence length="446" mass="46534">MSTLRAAVDAVLPSVRDDLERLIRIRSVSADPDAVDDIQASAEAVAALARGAGAVTADILTVQGGAPAIIAHWPGPDGAPTVLLYAHHDVQPTGPPADWTSPPFEPEERDGRLFGRGSADDKAGVMAHIAALRAFEGRPPVGVTLFVEGEEEVGSPTFTAFLEAYRDRLSADVIVVADAVNWTVDTPALTTSLRGLVDCEVEVRVLDHAVHSGMFGGPVIDALTSLCRLIATLHDDNGDVAVAGLVSGTAAEVDYPAERFRAECGVVDGVKLSGTGSIPDRIWARPALSVIGIDAPAVADSANVLVHRARAKISMRLAPGQDPQAALDALTAHLRHHADFGAEVAVVDGELGAPCVLDTDTPAFAAAESALTEAFGRPPVRMGTGGSIPFIAEFEKSFPEATVLVTGVEDPDSRAHGLDESLHLDQFAKVCLGEALLLARLAELPE</sequence>
<dbReference type="PANTHER" id="PTHR43270">
    <property type="entry name" value="BETA-ALA-HIS DIPEPTIDASE"/>
    <property type="match status" value="1"/>
</dbReference>
<dbReference type="InterPro" id="IPR011650">
    <property type="entry name" value="Peptidase_M20_dimer"/>
</dbReference>
<comment type="caution">
    <text evidence="5">The sequence shown here is derived from an EMBL/GenBank/DDBJ whole genome shotgun (WGS) entry which is preliminary data.</text>
</comment>
<keyword evidence="6" id="KW-1185">Reference proteome</keyword>
<dbReference type="NCBIfam" id="NF005914">
    <property type="entry name" value="PRK07907.1"/>
    <property type="match status" value="1"/>
</dbReference>
<dbReference type="EMBL" id="JAAGOB010000005">
    <property type="protein sequence ID" value="NED96019.1"/>
    <property type="molecule type" value="Genomic_DNA"/>
</dbReference>
<dbReference type="RefSeq" id="WP_163818763.1">
    <property type="nucleotide sequence ID" value="NZ_JAAGOB010000005.1"/>
</dbReference>
<organism evidence="5 6">
    <name type="scientific">Phytoactinopolyspora alkaliphila</name>
    <dbReference type="NCBI Taxonomy" id="1783498"/>
    <lineage>
        <taxon>Bacteria</taxon>
        <taxon>Bacillati</taxon>
        <taxon>Actinomycetota</taxon>
        <taxon>Actinomycetes</taxon>
        <taxon>Jiangellales</taxon>
        <taxon>Jiangellaceae</taxon>
        <taxon>Phytoactinopolyspora</taxon>
    </lineage>
</organism>
<dbReference type="GO" id="GO:0006508">
    <property type="term" value="P:proteolysis"/>
    <property type="evidence" value="ECO:0007669"/>
    <property type="project" value="UniProtKB-KW"/>
</dbReference>
<dbReference type="InterPro" id="IPR002933">
    <property type="entry name" value="Peptidase_M20"/>
</dbReference>
<keyword evidence="1" id="KW-0645">Protease</keyword>
<evidence type="ECO:0000259" key="4">
    <source>
        <dbReference type="Pfam" id="PF07687"/>
    </source>
</evidence>
<accession>A0A6N9YMD6</accession>
<evidence type="ECO:0000313" key="6">
    <source>
        <dbReference type="Proteomes" id="UP000469185"/>
    </source>
</evidence>
<keyword evidence="2" id="KW-0479">Metal-binding</keyword>
<keyword evidence="3" id="KW-0378">Hydrolase</keyword>
<evidence type="ECO:0000256" key="2">
    <source>
        <dbReference type="ARBA" id="ARBA00022723"/>
    </source>
</evidence>
<reference evidence="5 6" key="1">
    <citation type="submission" date="2020-02" db="EMBL/GenBank/DDBJ databases">
        <authorList>
            <person name="Li X.-J."/>
            <person name="Feng X.-M."/>
        </authorList>
    </citation>
    <scope>NUCLEOTIDE SEQUENCE [LARGE SCALE GENOMIC DNA]</scope>
    <source>
        <strain evidence="5 6">CGMCC 4.7225</strain>
    </source>
</reference>
<dbReference type="Gene3D" id="3.30.70.360">
    <property type="match status" value="1"/>
</dbReference>
<dbReference type="Pfam" id="PF01546">
    <property type="entry name" value="Peptidase_M20"/>
    <property type="match status" value="1"/>
</dbReference>
<name>A0A6N9YMD6_9ACTN</name>
<evidence type="ECO:0000256" key="3">
    <source>
        <dbReference type="ARBA" id="ARBA00022801"/>
    </source>
</evidence>
<dbReference type="Pfam" id="PF07687">
    <property type="entry name" value="M20_dimer"/>
    <property type="match status" value="1"/>
</dbReference>
<dbReference type="Gene3D" id="3.40.630.10">
    <property type="entry name" value="Zn peptidases"/>
    <property type="match status" value="1"/>
</dbReference>
<feature type="domain" description="Peptidase M20 dimerisation" evidence="4">
    <location>
        <begin position="192"/>
        <end position="338"/>
    </location>
</feature>
<gene>
    <name evidence="5" type="ORF">G1H11_11930</name>
</gene>
<protein>
    <submittedName>
        <fullName evidence="5">Dipeptidase</fullName>
    </submittedName>
</protein>
<dbReference type="AlphaFoldDB" id="A0A6N9YMD6"/>
<dbReference type="GO" id="GO:0046872">
    <property type="term" value="F:metal ion binding"/>
    <property type="evidence" value="ECO:0007669"/>
    <property type="project" value="UniProtKB-KW"/>
</dbReference>
<proteinExistence type="predicted"/>
<evidence type="ECO:0000256" key="1">
    <source>
        <dbReference type="ARBA" id="ARBA00022670"/>
    </source>
</evidence>
<dbReference type="PANTHER" id="PTHR43270:SF12">
    <property type="entry name" value="SUCCINYL-DIAMINOPIMELATE DESUCCINYLASE"/>
    <property type="match status" value="1"/>
</dbReference>
<dbReference type="SUPFAM" id="SSF53187">
    <property type="entry name" value="Zn-dependent exopeptidases"/>
    <property type="match status" value="1"/>
</dbReference>
<evidence type="ECO:0000313" key="5">
    <source>
        <dbReference type="EMBL" id="NED96019.1"/>
    </source>
</evidence>
<dbReference type="GO" id="GO:0008233">
    <property type="term" value="F:peptidase activity"/>
    <property type="evidence" value="ECO:0007669"/>
    <property type="project" value="UniProtKB-KW"/>
</dbReference>